<organism evidence="1 2">
    <name type="scientific">Mycena belliarum</name>
    <dbReference type="NCBI Taxonomy" id="1033014"/>
    <lineage>
        <taxon>Eukaryota</taxon>
        <taxon>Fungi</taxon>
        <taxon>Dikarya</taxon>
        <taxon>Basidiomycota</taxon>
        <taxon>Agaricomycotina</taxon>
        <taxon>Agaricomycetes</taxon>
        <taxon>Agaricomycetidae</taxon>
        <taxon>Agaricales</taxon>
        <taxon>Marasmiineae</taxon>
        <taxon>Mycenaceae</taxon>
        <taxon>Mycena</taxon>
    </lineage>
</organism>
<dbReference type="AlphaFoldDB" id="A0AAD6U4E4"/>
<sequence>MSADPAKVVDLEYNTRKGTLLIDGSLFTLESKNKRNTIIHTIKVATGQEFRPQRKPELYGENTQTPEVETIGTISFNKQNSCLTIVHGKATDAHKKEFVIKQCTRGFPTLTQDLKAHYSGQVLHAIEAKSKSPSEINLKWMVDWSKTQKTWTFYDKNTFLAEIPIIEDVKGETQIKGKCTTVDNRTNMMACCIFATYLFPEKFEVSWESRQRQSLQWREQIRDYFLSFNLVTKVPRSHDSFIVAQDQLHTVRGSEVYHLIKLQDDTAPGKYEVLGEVAKNGEEISVNLHPSKDKDKTTILEKANYSCNHFFPLSGRHDTSEMSQNKRDKWATDNLGLIRWSHGANQSEWLIRDDFGLLAKVNTKFERGGTEFACCPKTVLDTNFRKGILVCIFATFLFGTGTSPLKKLVDMAGKEKAQTSTEVAQAFWGEEFIKAYYTAIPPANGI</sequence>
<gene>
    <name evidence="1" type="ORF">B0H15DRAFT_801099</name>
</gene>
<dbReference type="Proteomes" id="UP001222325">
    <property type="component" value="Unassembled WGS sequence"/>
</dbReference>
<proteinExistence type="predicted"/>
<evidence type="ECO:0000313" key="2">
    <source>
        <dbReference type="Proteomes" id="UP001222325"/>
    </source>
</evidence>
<protein>
    <submittedName>
        <fullName evidence="1">Uncharacterized protein</fullName>
    </submittedName>
</protein>
<name>A0AAD6U4E4_9AGAR</name>
<accession>A0AAD6U4E4</accession>
<dbReference type="EMBL" id="JARJCN010000027">
    <property type="protein sequence ID" value="KAJ7088047.1"/>
    <property type="molecule type" value="Genomic_DNA"/>
</dbReference>
<evidence type="ECO:0000313" key="1">
    <source>
        <dbReference type="EMBL" id="KAJ7088047.1"/>
    </source>
</evidence>
<comment type="caution">
    <text evidence="1">The sequence shown here is derived from an EMBL/GenBank/DDBJ whole genome shotgun (WGS) entry which is preliminary data.</text>
</comment>
<keyword evidence="2" id="KW-1185">Reference proteome</keyword>
<reference evidence="1" key="1">
    <citation type="submission" date="2023-03" db="EMBL/GenBank/DDBJ databases">
        <title>Massive genome expansion in bonnet fungi (Mycena s.s.) driven by repeated elements and novel gene families across ecological guilds.</title>
        <authorList>
            <consortium name="Lawrence Berkeley National Laboratory"/>
            <person name="Harder C.B."/>
            <person name="Miyauchi S."/>
            <person name="Viragh M."/>
            <person name="Kuo A."/>
            <person name="Thoen E."/>
            <person name="Andreopoulos B."/>
            <person name="Lu D."/>
            <person name="Skrede I."/>
            <person name="Drula E."/>
            <person name="Henrissat B."/>
            <person name="Morin E."/>
            <person name="Kohler A."/>
            <person name="Barry K."/>
            <person name="LaButti K."/>
            <person name="Morin E."/>
            <person name="Salamov A."/>
            <person name="Lipzen A."/>
            <person name="Mereny Z."/>
            <person name="Hegedus B."/>
            <person name="Baldrian P."/>
            <person name="Stursova M."/>
            <person name="Weitz H."/>
            <person name="Taylor A."/>
            <person name="Grigoriev I.V."/>
            <person name="Nagy L.G."/>
            <person name="Martin F."/>
            <person name="Kauserud H."/>
        </authorList>
    </citation>
    <scope>NUCLEOTIDE SEQUENCE</scope>
    <source>
        <strain evidence="1">CBHHK173m</strain>
    </source>
</reference>